<reference evidence="1" key="1">
    <citation type="submission" date="2021-11" db="EMBL/GenBank/DDBJ databases">
        <title>Streptomyces corallinus and Kineosporia corallina sp. nov., two new coral-derived marine actinobacteria.</title>
        <authorList>
            <person name="Buangrab K."/>
            <person name="Sutthacheep M."/>
            <person name="Yeemin T."/>
            <person name="Harunari E."/>
            <person name="Igarashi Y."/>
            <person name="Sripreechasak P."/>
            <person name="Kanchanasin P."/>
            <person name="Tanasupawat S."/>
            <person name="Phongsopitanun W."/>
        </authorList>
    </citation>
    <scope>NUCLEOTIDE SEQUENCE</scope>
    <source>
        <strain evidence="1">JCM 31032</strain>
    </source>
</reference>
<dbReference type="AlphaFoldDB" id="A0A9X1NKY8"/>
<dbReference type="RefSeq" id="WP_231449083.1">
    <property type="nucleotide sequence ID" value="NZ_JAJOMB010000028.1"/>
</dbReference>
<proteinExistence type="predicted"/>
<dbReference type="Proteomes" id="UP001138997">
    <property type="component" value="Unassembled WGS sequence"/>
</dbReference>
<gene>
    <name evidence="1" type="ORF">LR394_35570</name>
</gene>
<keyword evidence="2" id="KW-1185">Reference proteome</keyword>
<accession>A0A9X1NKY8</accession>
<organism evidence="1 2">
    <name type="scientific">Kineosporia babensis</name>
    <dbReference type="NCBI Taxonomy" id="499548"/>
    <lineage>
        <taxon>Bacteria</taxon>
        <taxon>Bacillati</taxon>
        <taxon>Actinomycetota</taxon>
        <taxon>Actinomycetes</taxon>
        <taxon>Kineosporiales</taxon>
        <taxon>Kineosporiaceae</taxon>
        <taxon>Kineosporia</taxon>
    </lineage>
</organism>
<evidence type="ECO:0000313" key="2">
    <source>
        <dbReference type="Proteomes" id="UP001138997"/>
    </source>
</evidence>
<dbReference type="EMBL" id="JAJOMB010000028">
    <property type="protein sequence ID" value="MCD5316230.1"/>
    <property type="molecule type" value="Genomic_DNA"/>
</dbReference>
<protein>
    <submittedName>
        <fullName evidence="1">Uncharacterized protein</fullName>
    </submittedName>
</protein>
<name>A0A9X1NKY8_9ACTN</name>
<comment type="caution">
    <text evidence="1">The sequence shown here is derived from an EMBL/GenBank/DDBJ whole genome shotgun (WGS) entry which is preliminary data.</text>
</comment>
<sequence length="210" mass="23318">MRTLQAENRQTGWSLMVPTTWSRIRLARDRQEQVAALIGRAFATVSRDQGAGLRREMERELLTLADQAHDRGAVEFYLLSDVMRGLPLAASCVVTVLPESLPANVDPEILARVLVQGPEAEPRTVSIDGQDVPALKVSQVQYFPAEKPGEPQPRATVSGLDVYAPFPDRSQILLLSFRTPVDVVADPMLFLFEAIAGSLRWREEVRDGVR</sequence>
<evidence type="ECO:0000313" key="1">
    <source>
        <dbReference type="EMBL" id="MCD5316230.1"/>
    </source>
</evidence>